<protein>
    <recommendedName>
        <fullName evidence="2">O-acyltransferase WSD1 C-terminal domain-containing protein</fullName>
    </recommendedName>
</protein>
<keyword evidence="1" id="KW-0812">Transmembrane</keyword>
<dbReference type="Pfam" id="PF06974">
    <property type="entry name" value="WS_DGAT_C"/>
    <property type="match status" value="1"/>
</dbReference>
<reference evidence="3" key="1">
    <citation type="submission" date="2021-12" db="EMBL/GenBank/DDBJ databases">
        <authorList>
            <person name="King R."/>
        </authorList>
    </citation>
    <scope>NUCLEOTIDE SEQUENCE</scope>
</reference>
<keyword evidence="1" id="KW-1133">Transmembrane helix</keyword>
<evidence type="ECO:0000313" key="3">
    <source>
        <dbReference type="EMBL" id="CAH0546470.1"/>
    </source>
</evidence>
<evidence type="ECO:0000313" key="4">
    <source>
        <dbReference type="Proteomes" id="UP001154078"/>
    </source>
</evidence>
<dbReference type="PANTHER" id="PTHR31650">
    <property type="entry name" value="O-ACYLTRANSFERASE (WSD1-LIKE) FAMILY PROTEIN"/>
    <property type="match status" value="1"/>
</dbReference>
<sequence length="550" mass="63043">MEKIKDICDKNYYKNGQNSTVIKNDLAEIHFKIFVHSVLICLISVAYFWDYKDKVTHKLPWKKVCVPLIYMLSVVIVPLSIFLLSVFAIVRKIAHVYLKLKYGENYGGLLCRGDVVWAIEGSSRNIINTVLLIDAKDKTIDNIRENIINLMKKKFYDKNCLKITGIRQNEMGYTFLLKNQYGVDEGVSFFPDFIQITNTDEMEDVIGHYSNVPMPKNDRAMWHILITKQPLKWKGKDNFVLLLRVHHTVGDGSALLRTFLQCFSDDIPENTQIQQAKKTVSDYVKIFIEGFYIILMSFAFTINQNMINHDDASILHGKELSGEKITVWFVEENVDLVNAVKNVKKKLPNIRFSEVLVSAISYGVLGYFKKKSESVPQCATAIIPVTVSGKEATMENTFSFFLMKTPITINESEFRMLKRLEKVKYCTQSMRNSIDCQVNYWFLNVITSVLPEPVTRALLNLNKCTMGISNLPGSKKITIFNGCVLTDVIFWVPNRGRTGLGFSIFTYDNRFQLGLIVDKALISCKEEASSILNNMCEYIINLHKEVELME</sequence>
<organism evidence="3 4">
    <name type="scientific">Brassicogethes aeneus</name>
    <name type="common">Rape pollen beetle</name>
    <name type="synonym">Meligethes aeneus</name>
    <dbReference type="NCBI Taxonomy" id="1431903"/>
    <lineage>
        <taxon>Eukaryota</taxon>
        <taxon>Metazoa</taxon>
        <taxon>Ecdysozoa</taxon>
        <taxon>Arthropoda</taxon>
        <taxon>Hexapoda</taxon>
        <taxon>Insecta</taxon>
        <taxon>Pterygota</taxon>
        <taxon>Neoptera</taxon>
        <taxon>Endopterygota</taxon>
        <taxon>Coleoptera</taxon>
        <taxon>Polyphaga</taxon>
        <taxon>Cucujiformia</taxon>
        <taxon>Nitidulidae</taxon>
        <taxon>Meligethinae</taxon>
        <taxon>Brassicogethes</taxon>
    </lineage>
</organism>
<accession>A0A9P0AMD4</accession>
<dbReference type="OrthoDB" id="619536at2759"/>
<evidence type="ECO:0000256" key="1">
    <source>
        <dbReference type="SAM" id="Phobius"/>
    </source>
</evidence>
<dbReference type="InterPro" id="IPR009721">
    <property type="entry name" value="O-acyltransferase_WSD1_C"/>
</dbReference>
<keyword evidence="4" id="KW-1185">Reference proteome</keyword>
<feature type="transmembrane region" description="Helical" evidence="1">
    <location>
        <begin position="29"/>
        <end position="49"/>
    </location>
</feature>
<dbReference type="Proteomes" id="UP001154078">
    <property type="component" value="Chromosome 1"/>
</dbReference>
<name>A0A9P0AMD4_BRAAE</name>
<dbReference type="GO" id="GO:0019432">
    <property type="term" value="P:triglyceride biosynthetic process"/>
    <property type="evidence" value="ECO:0007669"/>
    <property type="project" value="TreeGrafter"/>
</dbReference>
<evidence type="ECO:0000259" key="2">
    <source>
        <dbReference type="Pfam" id="PF06974"/>
    </source>
</evidence>
<dbReference type="EMBL" id="OV121132">
    <property type="protein sequence ID" value="CAH0546470.1"/>
    <property type="molecule type" value="Genomic_DNA"/>
</dbReference>
<dbReference type="AlphaFoldDB" id="A0A9P0AMD4"/>
<dbReference type="InterPro" id="IPR045034">
    <property type="entry name" value="O-acyltransferase_WSD1-like"/>
</dbReference>
<dbReference type="PANTHER" id="PTHR31650:SF1">
    <property type="entry name" value="WAX ESTER SYNTHASE_DIACYLGLYCEROL ACYLTRANSFERASE 4-RELATED"/>
    <property type="match status" value="1"/>
</dbReference>
<feature type="transmembrane region" description="Helical" evidence="1">
    <location>
        <begin position="283"/>
        <end position="302"/>
    </location>
</feature>
<keyword evidence="1" id="KW-0472">Membrane</keyword>
<gene>
    <name evidence="3" type="ORF">MELIAE_LOCUS629</name>
</gene>
<dbReference type="GO" id="GO:0008374">
    <property type="term" value="F:O-acyltransferase activity"/>
    <property type="evidence" value="ECO:0007669"/>
    <property type="project" value="InterPro"/>
</dbReference>
<dbReference type="GO" id="GO:0005886">
    <property type="term" value="C:plasma membrane"/>
    <property type="evidence" value="ECO:0007669"/>
    <property type="project" value="TreeGrafter"/>
</dbReference>
<feature type="transmembrane region" description="Helical" evidence="1">
    <location>
        <begin position="69"/>
        <end position="90"/>
    </location>
</feature>
<feature type="domain" description="O-acyltransferase WSD1 C-terminal" evidence="2">
    <location>
        <begin position="396"/>
        <end position="523"/>
    </location>
</feature>
<proteinExistence type="predicted"/>